<gene>
    <name evidence="2" type="ORF">OKA05_01945</name>
</gene>
<evidence type="ECO:0000313" key="3">
    <source>
        <dbReference type="Proteomes" id="UP001320876"/>
    </source>
</evidence>
<evidence type="ECO:0000256" key="1">
    <source>
        <dbReference type="SAM" id="MobiDB-lite"/>
    </source>
</evidence>
<organism evidence="2 3">
    <name type="scientific">Luteolibacter arcticus</name>
    <dbReference type="NCBI Taxonomy" id="1581411"/>
    <lineage>
        <taxon>Bacteria</taxon>
        <taxon>Pseudomonadati</taxon>
        <taxon>Verrucomicrobiota</taxon>
        <taxon>Verrucomicrobiia</taxon>
        <taxon>Verrucomicrobiales</taxon>
        <taxon>Verrucomicrobiaceae</taxon>
        <taxon>Luteolibacter</taxon>
    </lineage>
</organism>
<evidence type="ECO:0000313" key="2">
    <source>
        <dbReference type="EMBL" id="MCW1921294.1"/>
    </source>
</evidence>
<proteinExistence type="predicted"/>
<dbReference type="Proteomes" id="UP001320876">
    <property type="component" value="Unassembled WGS sequence"/>
</dbReference>
<feature type="region of interest" description="Disordered" evidence="1">
    <location>
        <begin position="12"/>
        <end position="71"/>
    </location>
</feature>
<sequence>MPTIAEILAAKSGKAAAPVQPGAAAPAAKKPLAGGLKIGPDKPEITPFDQPSEILPRSLSSTSGEDVPRAPLNATPEELVWHSALQGLNTELCVIPDPDPRSERAWVAIRRPKEPERPLYLFALPIFPPPTTPTEPF</sequence>
<name>A0ABT3GE51_9BACT</name>
<feature type="compositionally biased region" description="Low complexity" evidence="1">
    <location>
        <begin position="13"/>
        <end position="35"/>
    </location>
</feature>
<protein>
    <submittedName>
        <fullName evidence="2">Uncharacterized protein</fullName>
    </submittedName>
</protein>
<keyword evidence="3" id="KW-1185">Reference proteome</keyword>
<accession>A0ABT3GE51</accession>
<reference evidence="2 3" key="1">
    <citation type="submission" date="2022-10" db="EMBL/GenBank/DDBJ databases">
        <title>Luteolibacter arcticus strain CCTCC AB 2014275, whole genome shotgun sequencing project.</title>
        <authorList>
            <person name="Zhao G."/>
            <person name="Shen L."/>
        </authorList>
    </citation>
    <scope>NUCLEOTIDE SEQUENCE [LARGE SCALE GENOMIC DNA]</scope>
    <source>
        <strain evidence="2 3">CCTCC AB 2014275</strain>
    </source>
</reference>
<comment type="caution">
    <text evidence="2">The sequence shown here is derived from an EMBL/GenBank/DDBJ whole genome shotgun (WGS) entry which is preliminary data.</text>
</comment>
<dbReference type="RefSeq" id="WP_264485403.1">
    <property type="nucleotide sequence ID" value="NZ_JAPDDT010000001.1"/>
</dbReference>
<dbReference type="EMBL" id="JAPDDT010000001">
    <property type="protein sequence ID" value="MCW1921294.1"/>
    <property type="molecule type" value="Genomic_DNA"/>
</dbReference>